<dbReference type="PANTHER" id="PTHR10192">
    <property type="entry name" value="MOLYBDOPTERIN BIOSYNTHESIS PROTEIN"/>
    <property type="match status" value="1"/>
</dbReference>
<dbReference type="CDD" id="cd00887">
    <property type="entry name" value="MoeA"/>
    <property type="match status" value="1"/>
</dbReference>
<dbReference type="FunFam" id="3.40.980.10:FF:000004">
    <property type="entry name" value="Molybdopterin molybdenumtransferase"/>
    <property type="match status" value="1"/>
</dbReference>
<evidence type="ECO:0000256" key="6">
    <source>
        <dbReference type="ARBA" id="ARBA00022679"/>
    </source>
</evidence>
<comment type="function">
    <text evidence="2 11">Catalyzes the insertion of molybdate into adenylated molybdopterin with the concomitant release of AMP.</text>
</comment>
<organism evidence="13 14">
    <name type="scientific">Pseudothauera nasutitermitis</name>
    <dbReference type="NCBI Taxonomy" id="2565930"/>
    <lineage>
        <taxon>Bacteria</taxon>
        <taxon>Pseudomonadati</taxon>
        <taxon>Pseudomonadota</taxon>
        <taxon>Betaproteobacteria</taxon>
        <taxon>Rhodocyclales</taxon>
        <taxon>Zoogloeaceae</taxon>
        <taxon>Pseudothauera</taxon>
    </lineage>
</organism>
<keyword evidence="6 11" id="KW-0808">Transferase</keyword>
<evidence type="ECO:0000256" key="10">
    <source>
        <dbReference type="ARBA" id="ARBA00047317"/>
    </source>
</evidence>
<dbReference type="InterPro" id="IPR036425">
    <property type="entry name" value="MoaB/Mog-like_dom_sf"/>
</dbReference>
<evidence type="ECO:0000256" key="11">
    <source>
        <dbReference type="RuleBase" id="RU365090"/>
    </source>
</evidence>
<evidence type="ECO:0000256" key="8">
    <source>
        <dbReference type="ARBA" id="ARBA00022842"/>
    </source>
</evidence>
<reference evidence="13 14" key="1">
    <citation type="submission" date="2019-04" db="EMBL/GenBank/DDBJ databases">
        <title>Azoarcus nasutitermitis sp. nov. isolated from termite nest.</title>
        <authorList>
            <person name="Lin S.-Y."/>
            <person name="Hameed A."/>
            <person name="Hsu Y.-H."/>
            <person name="Young C.-C."/>
        </authorList>
    </citation>
    <scope>NUCLEOTIDE SEQUENCE [LARGE SCALE GENOMIC DNA]</scope>
    <source>
        <strain evidence="13 14">CC-YHH838</strain>
    </source>
</reference>
<dbReference type="InterPro" id="IPR036135">
    <property type="entry name" value="MoeA_linker/N_sf"/>
</dbReference>
<dbReference type="SUPFAM" id="SSF63882">
    <property type="entry name" value="MoeA N-terminal region -like"/>
    <property type="match status" value="1"/>
</dbReference>
<dbReference type="SUPFAM" id="SSF53218">
    <property type="entry name" value="Molybdenum cofactor biosynthesis proteins"/>
    <property type="match status" value="1"/>
</dbReference>
<dbReference type="RefSeq" id="WP_136346863.1">
    <property type="nucleotide sequence ID" value="NZ_SSOC01000001.1"/>
</dbReference>
<dbReference type="Pfam" id="PF00994">
    <property type="entry name" value="MoCF_biosynth"/>
    <property type="match status" value="1"/>
</dbReference>
<keyword evidence="7 11" id="KW-0479">Metal-binding</keyword>
<evidence type="ECO:0000313" key="13">
    <source>
        <dbReference type="EMBL" id="THF67454.1"/>
    </source>
</evidence>
<evidence type="ECO:0000256" key="5">
    <source>
        <dbReference type="ARBA" id="ARBA00022505"/>
    </source>
</evidence>
<dbReference type="PANTHER" id="PTHR10192:SF5">
    <property type="entry name" value="GEPHYRIN"/>
    <property type="match status" value="1"/>
</dbReference>
<evidence type="ECO:0000313" key="14">
    <source>
        <dbReference type="Proteomes" id="UP000308430"/>
    </source>
</evidence>
<dbReference type="GO" id="GO:0006777">
    <property type="term" value="P:Mo-molybdopterin cofactor biosynthetic process"/>
    <property type="evidence" value="ECO:0007669"/>
    <property type="project" value="UniProtKB-UniRule"/>
</dbReference>
<dbReference type="InterPro" id="IPR001453">
    <property type="entry name" value="MoaB/Mog_dom"/>
</dbReference>
<dbReference type="InterPro" id="IPR036688">
    <property type="entry name" value="MoeA_C_domain_IV_sf"/>
</dbReference>
<dbReference type="NCBIfam" id="NF045515">
    <property type="entry name" value="Glp_gephyrin"/>
    <property type="match status" value="1"/>
</dbReference>
<evidence type="ECO:0000256" key="2">
    <source>
        <dbReference type="ARBA" id="ARBA00002901"/>
    </source>
</evidence>
<dbReference type="UniPathway" id="UPA00344"/>
<dbReference type="InterPro" id="IPR005111">
    <property type="entry name" value="MoeA_C_domain_IV"/>
</dbReference>
<dbReference type="Pfam" id="PF03453">
    <property type="entry name" value="MoeA_N"/>
    <property type="match status" value="1"/>
</dbReference>
<evidence type="ECO:0000256" key="9">
    <source>
        <dbReference type="ARBA" id="ARBA00023150"/>
    </source>
</evidence>
<proteinExistence type="inferred from homology"/>
<dbReference type="Gene3D" id="3.40.980.10">
    <property type="entry name" value="MoaB/Mog-like domain"/>
    <property type="match status" value="1"/>
</dbReference>
<evidence type="ECO:0000256" key="3">
    <source>
        <dbReference type="ARBA" id="ARBA00005046"/>
    </source>
</evidence>
<comment type="pathway">
    <text evidence="3 11">Cofactor biosynthesis; molybdopterin biosynthesis.</text>
</comment>
<gene>
    <name evidence="13" type="ORF">E6C76_03565</name>
</gene>
<evidence type="ECO:0000256" key="7">
    <source>
        <dbReference type="ARBA" id="ARBA00022723"/>
    </source>
</evidence>
<dbReference type="Proteomes" id="UP000308430">
    <property type="component" value="Unassembled WGS sequence"/>
</dbReference>
<dbReference type="GO" id="GO:0046872">
    <property type="term" value="F:metal ion binding"/>
    <property type="evidence" value="ECO:0007669"/>
    <property type="project" value="UniProtKB-UniRule"/>
</dbReference>
<dbReference type="GO" id="GO:0061599">
    <property type="term" value="F:molybdopterin molybdotransferase activity"/>
    <property type="evidence" value="ECO:0007669"/>
    <property type="project" value="UniProtKB-UniRule"/>
</dbReference>
<accession>A0A4V3WCJ5</accession>
<comment type="similarity">
    <text evidence="4 11">Belongs to the MoeA family.</text>
</comment>
<dbReference type="InterPro" id="IPR005110">
    <property type="entry name" value="MoeA_linker/N"/>
</dbReference>
<dbReference type="EC" id="2.10.1.1" evidence="11"/>
<dbReference type="Pfam" id="PF03454">
    <property type="entry name" value="MoeA_C"/>
    <property type="match status" value="1"/>
</dbReference>
<sequence>MRAELISFDEAFERLVAAARPLREIDEVDLHRAAGRVLAVDLVSDIDLPPMDNSAMDGYALRVADVPAPGTRLPVSQRIPAGSVGHALQAGTAARIFTGAPLPPGADAVVMQELCEHTGDSVLINHLPRQGEFIRRAGGDIARGRRVLAAGTRLRAQEVALAASVGLPALAVRRRLRVALLSTGSELNQPGQPLPPGGIYNSNRFLLRALLTGLGCEVTDLGIVADELPATRRALREAAEGHDLILTTGGVSVGEEDHVKPAVEAEGELHMWRIAMKPGKPLAHGRVHAAAFIGLPGNPVASFVGFLMLVRPFILASQGVAEVQPDSVRLRADFDWTKPDSRREFLRARMTETGGVELFDNQGSAALNAASWANGLVDIPAGQAVARGEPVRFLPFGGLLS</sequence>
<comment type="cofactor">
    <cofactor evidence="1 11">
        <name>Mg(2+)</name>
        <dbReference type="ChEBI" id="CHEBI:18420"/>
    </cofactor>
</comment>
<dbReference type="NCBIfam" id="TIGR00177">
    <property type="entry name" value="molyb_syn"/>
    <property type="match status" value="1"/>
</dbReference>
<dbReference type="AlphaFoldDB" id="A0A4V3WCJ5"/>
<protein>
    <recommendedName>
        <fullName evidence="11">Molybdopterin molybdenumtransferase</fullName>
        <ecNumber evidence="11">2.10.1.1</ecNumber>
    </recommendedName>
</protein>
<dbReference type="SUPFAM" id="SSF63867">
    <property type="entry name" value="MoeA C-terminal domain-like"/>
    <property type="match status" value="1"/>
</dbReference>
<evidence type="ECO:0000259" key="12">
    <source>
        <dbReference type="SMART" id="SM00852"/>
    </source>
</evidence>
<dbReference type="GO" id="GO:0005829">
    <property type="term" value="C:cytosol"/>
    <property type="evidence" value="ECO:0007669"/>
    <property type="project" value="TreeGrafter"/>
</dbReference>
<evidence type="ECO:0000256" key="1">
    <source>
        <dbReference type="ARBA" id="ARBA00001946"/>
    </source>
</evidence>
<comment type="catalytic activity">
    <reaction evidence="10">
        <text>adenylyl-molybdopterin + molybdate = Mo-molybdopterin + AMP + H(+)</text>
        <dbReference type="Rhea" id="RHEA:35047"/>
        <dbReference type="ChEBI" id="CHEBI:15378"/>
        <dbReference type="ChEBI" id="CHEBI:36264"/>
        <dbReference type="ChEBI" id="CHEBI:62727"/>
        <dbReference type="ChEBI" id="CHEBI:71302"/>
        <dbReference type="ChEBI" id="CHEBI:456215"/>
        <dbReference type="EC" id="2.10.1.1"/>
    </reaction>
</comment>
<dbReference type="Gene3D" id="2.170.190.11">
    <property type="entry name" value="Molybdopterin biosynthesis moea protein, domain 3"/>
    <property type="match status" value="1"/>
</dbReference>
<dbReference type="SMART" id="SM00852">
    <property type="entry name" value="MoCF_biosynth"/>
    <property type="match status" value="1"/>
</dbReference>
<keyword evidence="5 11" id="KW-0500">Molybdenum</keyword>
<keyword evidence="14" id="KW-1185">Reference proteome</keyword>
<dbReference type="Gene3D" id="2.40.340.10">
    <property type="entry name" value="MoeA, C-terminal, domain IV"/>
    <property type="match status" value="1"/>
</dbReference>
<keyword evidence="9 11" id="KW-0501">Molybdenum cofactor biosynthesis</keyword>
<dbReference type="InterPro" id="IPR038987">
    <property type="entry name" value="MoeA-like"/>
</dbReference>
<dbReference type="Gene3D" id="3.90.105.10">
    <property type="entry name" value="Molybdopterin biosynthesis moea protein, domain 2"/>
    <property type="match status" value="1"/>
</dbReference>
<comment type="caution">
    <text evidence="13">The sequence shown here is derived from an EMBL/GenBank/DDBJ whole genome shotgun (WGS) entry which is preliminary data.</text>
</comment>
<evidence type="ECO:0000256" key="4">
    <source>
        <dbReference type="ARBA" id="ARBA00010763"/>
    </source>
</evidence>
<name>A0A4V3WCJ5_9RHOO</name>
<dbReference type="OrthoDB" id="9804758at2"/>
<feature type="domain" description="MoaB/Mog" evidence="12">
    <location>
        <begin position="179"/>
        <end position="316"/>
    </location>
</feature>
<dbReference type="EMBL" id="SSOC01000001">
    <property type="protein sequence ID" value="THF67454.1"/>
    <property type="molecule type" value="Genomic_DNA"/>
</dbReference>
<keyword evidence="8 11" id="KW-0460">Magnesium</keyword>